<evidence type="ECO:0008006" key="3">
    <source>
        <dbReference type="Google" id="ProtNLM"/>
    </source>
</evidence>
<dbReference type="InterPro" id="IPR036691">
    <property type="entry name" value="Endo/exonu/phosph_ase_sf"/>
</dbReference>
<organism evidence="1 2">
    <name type="scientific">Gossypium barbadense</name>
    <name type="common">Sea Island cotton</name>
    <name type="synonym">Hibiscus barbadensis</name>
    <dbReference type="NCBI Taxonomy" id="3634"/>
    <lineage>
        <taxon>Eukaryota</taxon>
        <taxon>Viridiplantae</taxon>
        <taxon>Streptophyta</taxon>
        <taxon>Embryophyta</taxon>
        <taxon>Tracheophyta</taxon>
        <taxon>Spermatophyta</taxon>
        <taxon>Magnoliopsida</taxon>
        <taxon>eudicotyledons</taxon>
        <taxon>Gunneridae</taxon>
        <taxon>Pentapetalae</taxon>
        <taxon>rosids</taxon>
        <taxon>malvids</taxon>
        <taxon>Malvales</taxon>
        <taxon>Malvaceae</taxon>
        <taxon>Malvoideae</taxon>
        <taxon>Gossypium</taxon>
    </lineage>
</organism>
<reference evidence="1 2" key="1">
    <citation type="submission" date="2015-01" db="EMBL/GenBank/DDBJ databases">
        <title>Genome of allotetraploid Gossypium barbadense reveals genomic plasticity and fiber elongation in cotton evolution.</title>
        <authorList>
            <person name="Chen X."/>
            <person name="Liu X."/>
            <person name="Zhao B."/>
            <person name="Zheng H."/>
            <person name="Hu Y."/>
            <person name="Lu G."/>
            <person name="Yang C."/>
            <person name="Chen J."/>
            <person name="Shan C."/>
            <person name="Zhang L."/>
            <person name="Zhou Y."/>
            <person name="Wang L."/>
            <person name="Guo W."/>
            <person name="Bai Y."/>
            <person name="Ruan J."/>
            <person name="Shangguan X."/>
            <person name="Mao Y."/>
            <person name="Jiang J."/>
            <person name="Zhu Y."/>
            <person name="Lei J."/>
            <person name="Kang H."/>
            <person name="Chen S."/>
            <person name="He X."/>
            <person name="Wang R."/>
            <person name="Wang Y."/>
            <person name="Chen J."/>
            <person name="Wang L."/>
            <person name="Yu S."/>
            <person name="Wang B."/>
            <person name="Wei J."/>
            <person name="Song S."/>
            <person name="Lu X."/>
            <person name="Gao Z."/>
            <person name="Gu W."/>
            <person name="Deng X."/>
            <person name="Ma D."/>
            <person name="Wang S."/>
            <person name="Liang W."/>
            <person name="Fang L."/>
            <person name="Cai C."/>
            <person name="Zhu X."/>
            <person name="Zhou B."/>
            <person name="Zhang Y."/>
            <person name="Chen Z."/>
            <person name="Xu S."/>
            <person name="Zhu R."/>
            <person name="Wang S."/>
            <person name="Zhang T."/>
            <person name="Zhao G."/>
        </authorList>
    </citation>
    <scope>NUCLEOTIDE SEQUENCE [LARGE SCALE GENOMIC DNA]</scope>
    <source>
        <strain evidence="2">cv. Xinhai21</strain>
        <tissue evidence="1">Leaf</tissue>
    </source>
</reference>
<dbReference type="OrthoDB" id="1001887at2759"/>
<dbReference type="PANTHER" id="PTHR33710">
    <property type="entry name" value="BNAC02G09200D PROTEIN"/>
    <property type="match status" value="1"/>
</dbReference>
<proteinExistence type="predicted"/>
<accession>A0A2P5Y5Y8</accession>
<dbReference type="PANTHER" id="PTHR33710:SF64">
    <property type="entry name" value="ENDONUCLEASE_EXONUCLEASE_PHOSPHATASE DOMAIN-CONTAINING PROTEIN"/>
    <property type="match status" value="1"/>
</dbReference>
<protein>
    <recommendedName>
        <fullName evidence="3">Endonuclease/exonuclease/phosphatase domain-containing protein</fullName>
    </recommendedName>
</protein>
<dbReference type="Proteomes" id="UP000239757">
    <property type="component" value="Unassembled WGS sequence"/>
</dbReference>
<sequence>MEDFHPIVDELSMVDLKTENGWFTWVKNREGTARVRERLDHFLMSANDVNNFPFLETRVIRQSNSDHDVIFLDTEGRRPRDSLRNPKICFKYDVCWPRNEEAKKIIKEAWQSGTQGTMEKIKNMGKKLGRWQYKKLKQMRNQIGNLQAKINRIIDG</sequence>
<dbReference type="AlphaFoldDB" id="A0A2P5Y5Y8"/>
<dbReference type="EMBL" id="KZ663656">
    <property type="protein sequence ID" value="PPS10987.1"/>
    <property type="molecule type" value="Genomic_DNA"/>
</dbReference>
<dbReference type="SUPFAM" id="SSF56219">
    <property type="entry name" value="DNase I-like"/>
    <property type="match status" value="1"/>
</dbReference>
<evidence type="ECO:0000313" key="1">
    <source>
        <dbReference type="EMBL" id="PPS10987.1"/>
    </source>
</evidence>
<name>A0A2P5Y5Y8_GOSBA</name>
<gene>
    <name evidence="1" type="ORF">GOBAR_AA09658</name>
</gene>
<evidence type="ECO:0000313" key="2">
    <source>
        <dbReference type="Proteomes" id="UP000239757"/>
    </source>
</evidence>